<feature type="region of interest" description="Disordered" evidence="1">
    <location>
        <begin position="11"/>
        <end position="45"/>
    </location>
</feature>
<dbReference type="EMBL" id="JAWDGP010004872">
    <property type="protein sequence ID" value="KAK3761602.1"/>
    <property type="molecule type" value="Genomic_DNA"/>
</dbReference>
<evidence type="ECO:0000256" key="1">
    <source>
        <dbReference type="SAM" id="MobiDB-lite"/>
    </source>
</evidence>
<name>A0AAE0Z2L6_9GAST</name>
<comment type="caution">
    <text evidence="2">The sequence shown here is derived from an EMBL/GenBank/DDBJ whole genome shotgun (WGS) entry which is preliminary data.</text>
</comment>
<keyword evidence="3" id="KW-1185">Reference proteome</keyword>
<feature type="compositionally biased region" description="Basic and acidic residues" evidence="1">
    <location>
        <begin position="26"/>
        <end position="35"/>
    </location>
</feature>
<evidence type="ECO:0000313" key="2">
    <source>
        <dbReference type="EMBL" id="KAK3761602.1"/>
    </source>
</evidence>
<dbReference type="AlphaFoldDB" id="A0AAE0Z2L6"/>
<sequence>MSLWCELSFTNFRDTPDQTGNPYRNDLSDDTHEESTNLVGDPQAGVRAPPKIHCVALCCEETARDRGVSAGVHDMGPSPYEETSEIY</sequence>
<proteinExistence type="predicted"/>
<reference evidence="2" key="1">
    <citation type="journal article" date="2023" name="G3 (Bethesda)">
        <title>A reference genome for the long-term kleptoplast-retaining sea slug Elysia crispata morphotype clarki.</title>
        <authorList>
            <person name="Eastman K.E."/>
            <person name="Pendleton A.L."/>
            <person name="Shaikh M.A."/>
            <person name="Suttiyut T."/>
            <person name="Ogas R."/>
            <person name="Tomko P."/>
            <person name="Gavelis G."/>
            <person name="Widhalm J.R."/>
            <person name="Wisecaver J.H."/>
        </authorList>
    </citation>
    <scope>NUCLEOTIDE SEQUENCE</scope>
    <source>
        <strain evidence="2">ECLA1</strain>
    </source>
</reference>
<gene>
    <name evidence="2" type="ORF">RRG08_040298</name>
</gene>
<evidence type="ECO:0000313" key="3">
    <source>
        <dbReference type="Proteomes" id="UP001283361"/>
    </source>
</evidence>
<organism evidence="2 3">
    <name type="scientific">Elysia crispata</name>
    <name type="common">lettuce slug</name>
    <dbReference type="NCBI Taxonomy" id="231223"/>
    <lineage>
        <taxon>Eukaryota</taxon>
        <taxon>Metazoa</taxon>
        <taxon>Spiralia</taxon>
        <taxon>Lophotrochozoa</taxon>
        <taxon>Mollusca</taxon>
        <taxon>Gastropoda</taxon>
        <taxon>Heterobranchia</taxon>
        <taxon>Euthyneura</taxon>
        <taxon>Panpulmonata</taxon>
        <taxon>Sacoglossa</taxon>
        <taxon>Placobranchoidea</taxon>
        <taxon>Plakobranchidae</taxon>
        <taxon>Elysia</taxon>
    </lineage>
</organism>
<dbReference type="Proteomes" id="UP001283361">
    <property type="component" value="Unassembled WGS sequence"/>
</dbReference>
<accession>A0AAE0Z2L6</accession>
<protein>
    <submittedName>
        <fullName evidence="2">Uncharacterized protein</fullName>
    </submittedName>
</protein>
<feature type="compositionally biased region" description="Polar residues" evidence="1">
    <location>
        <begin position="11"/>
        <end position="22"/>
    </location>
</feature>